<feature type="region of interest" description="Disordered" evidence="1">
    <location>
        <begin position="646"/>
        <end position="687"/>
    </location>
</feature>
<evidence type="ECO:0000313" key="4">
    <source>
        <dbReference type="Proteomes" id="UP001321760"/>
    </source>
</evidence>
<evidence type="ECO:0000256" key="2">
    <source>
        <dbReference type="SAM" id="Phobius"/>
    </source>
</evidence>
<organism evidence="3 4">
    <name type="scientific">Podospora aff. communis PSN243</name>
    <dbReference type="NCBI Taxonomy" id="3040156"/>
    <lineage>
        <taxon>Eukaryota</taxon>
        <taxon>Fungi</taxon>
        <taxon>Dikarya</taxon>
        <taxon>Ascomycota</taxon>
        <taxon>Pezizomycotina</taxon>
        <taxon>Sordariomycetes</taxon>
        <taxon>Sordariomycetidae</taxon>
        <taxon>Sordariales</taxon>
        <taxon>Podosporaceae</taxon>
        <taxon>Podospora</taxon>
    </lineage>
</organism>
<feature type="transmembrane region" description="Helical" evidence="2">
    <location>
        <begin position="580"/>
        <end position="605"/>
    </location>
</feature>
<keyword evidence="4" id="KW-1185">Reference proteome</keyword>
<dbReference type="AlphaFoldDB" id="A0AAV9GL70"/>
<keyword evidence="2" id="KW-0472">Membrane</keyword>
<reference evidence="3" key="2">
    <citation type="submission" date="2023-05" db="EMBL/GenBank/DDBJ databases">
        <authorList>
            <consortium name="Lawrence Berkeley National Laboratory"/>
            <person name="Steindorff A."/>
            <person name="Hensen N."/>
            <person name="Bonometti L."/>
            <person name="Westerberg I."/>
            <person name="Brannstrom I.O."/>
            <person name="Guillou S."/>
            <person name="Cros-Aarteil S."/>
            <person name="Calhoun S."/>
            <person name="Haridas S."/>
            <person name="Kuo A."/>
            <person name="Mondo S."/>
            <person name="Pangilinan J."/>
            <person name="Riley R."/>
            <person name="Labutti K."/>
            <person name="Andreopoulos B."/>
            <person name="Lipzen A."/>
            <person name="Chen C."/>
            <person name="Yanf M."/>
            <person name="Daum C."/>
            <person name="Ng V."/>
            <person name="Clum A."/>
            <person name="Ohm R."/>
            <person name="Martin F."/>
            <person name="Silar P."/>
            <person name="Natvig D."/>
            <person name="Lalanne C."/>
            <person name="Gautier V."/>
            <person name="Ament-Velasquez S.L."/>
            <person name="Kruys A."/>
            <person name="Hutchinson M.I."/>
            <person name="Powell A.J."/>
            <person name="Barry K."/>
            <person name="Miller A.N."/>
            <person name="Grigoriev I.V."/>
            <person name="Debuchy R."/>
            <person name="Gladieux P."/>
            <person name="Thoren M.H."/>
            <person name="Johannesson H."/>
        </authorList>
    </citation>
    <scope>NUCLEOTIDE SEQUENCE</scope>
    <source>
        <strain evidence="3">PSN243</strain>
    </source>
</reference>
<name>A0AAV9GL70_9PEZI</name>
<comment type="caution">
    <text evidence="3">The sequence shown here is derived from an EMBL/GenBank/DDBJ whole genome shotgun (WGS) entry which is preliminary data.</text>
</comment>
<reference evidence="3" key="1">
    <citation type="journal article" date="2023" name="Mol. Phylogenet. Evol.">
        <title>Genome-scale phylogeny and comparative genomics of the fungal order Sordariales.</title>
        <authorList>
            <person name="Hensen N."/>
            <person name="Bonometti L."/>
            <person name="Westerberg I."/>
            <person name="Brannstrom I.O."/>
            <person name="Guillou S."/>
            <person name="Cros-Aarteil S."/>
            <person name="Calhoun S."/>
            <person name="Haridas S."/>
            <person name="Kuo A."/>
            <person name="Mondo S."/>
            <person name="Pangilinan J."/>
            <person name="Riley R."/>
            <person name="LaButti K."/>
            <person name="Andreopoulos B."/>
            <person name="Lipzen A."/>
            <person name="Chen C."/>
            <person name="Yan M."/>
            <person name="Daum C."/>
            <person name="Ng V."/>
            <person name="Clum A."/>
            <person name="Steindorff A."/>
            <person name="Ohm R.A."/>
            <person name="Martin F."/>
            <person name="Silar P."/>
            <person name="Natvig D.O."/>
            <person name="Lalanne C."/>
            <person name="Gautier V."/>
            <person name="Ament-Velasquez S.L."/>
            <person name="Kruys A."/>
            <person name="Hutchinson M.I."/>
            <person name="Powell A.J."/>
            <person name="Barry K."/>
            <person name="Miller A.N."/>
            <person name="Grigoriev I.V."/>
            <person name="Debuchy R."/>
            <person name="Gladieux P."/>
            <person name="Hiltunen Thoren M."/>
            <person name="Johannesson H."/>
        </authorList>
    </citation>
    <scope>NUCLEOTIDE SEQUENCE</scope>
    <source>
        <strain evidence="3">PSN243</strain>
    </source>
</reference>
<keyword evidence="2" id="KW-1133">Transmembrane helix</keyword>
<dbReference type="Proteomes" id="UP001321760">
    <property type="component" value="Unassembled WGS sequence"/>
</dbReference>
<dbReference type="EMBL" id="MU865941">
    <property type="protein sequence ID" value="KAK4448674.1"/>
    <property type="molecule type" value="Genomic_DNA"/>
</dbReference>
<protein>
    <submittedName>
        <fullName evidence="3">Uncharacterized protein</fullName>
    </submittedName>
</protein>
<evidence type="ECO:0000313" key="3">
    <source>
        <dbReference type="EMBL" id="KAK4448674.1"/>
    </source>
</evidence>
<gene>
    <name evidence="3" type="ORF">QBC34DRAFT_464390</name>
</gene>
<keyword evidence="2" id="KW-0812">Transmembrane</keyword>
<evidence type="ECO:0000256" key="1">
    <source>
        <dbReference type="SAM" id="MobiDB-lite"/>
    </source>
</evidence>
<accession>A0AAV9GL70</accession>
<sequence>MLHPIVTGIWTDWSDGSAVLTVAQQHGPLVVAVTALFVNLSIGQAWNIVRFLLHQGRCTPDPQTGLYHQIQALLRNMPTSGSALWSLATTAWAWRRAKDVGAVRESAGPLLAAVLHLCALTASGILSSQVVSAGDKVLVNGARCGWSANPIGSNDNATSKLDADIVAYEVGRKLATKSLRYAQLCYNATGAGEPGACNEGFFAPSLGLKTELIPCPFSKDLCALSDRRGSLRVDTGYIDSSEHLGINTRPDSRVRFRKVMSWTPILAEENFSSGVVRDPPEPNWFDSDDSFRYYYLGPTLAGPNKTWRNETWMINNYTFWGNPDAYRLNSLTAWAGYYDDLQQSRFSPIPALRAVQNADLTLLLLTNAALYPTPVHDPWFQARSHVDAFGYNLTVARANPNSTDSSPWDSPFAADRALSVLACTEQYQVCNTTHCGPLSGFYDKNMTANLDLDPVQQATFRLLLTAFNYVTFNYAVGVHGSSLLLARNRLITLTELVSSPLPPTQWLDEAANMAAAMLAAVQQRIVDFASPPDFAVTTAFSGTVRSLDYIQPPRTAGERELCRSVRVQGHAHYNFSVTGLAVILAVGLAIIVVNLACIPSAAFWARRRLRRHTAASDDRELEWYEGDLLVAQCRLFEKQGVGPWRADGKDGVGTPMPVQSGKRFKSVPDGNDVGSGERCADVKLATP</sequence>
<proteinExistence type="predicted"/>